<organism evidence="6 7">
    <name type="scientific">Aeromicrobium fastidiosum</name>
    <dbReference type="NCBI Taxonomy" id="52699"/>
    <lineage>
        <taxon>Bacteria</taxon>
        <taxon>Bacillati</taxon>
        <taxon>Actinomycetota</taxon>
        <taxon>Actinomycetes</taxon>
        <taxon>Propionibacteriales</taxon>
        <taxon>Nocardioidaceae</taxon>
        <taxon>Aeromicrobium</taxon>
    </lineage>
</organism>
<dbReference type="Proteomes" id="UP001515100">
    <property type="component" value="Unassembled WGS sequence"/>
</dbReference>
<accession>A0A641ARA6</accession>
<feature type="region of interest" description="Disordered" evidence="3">
    <location>
        <begin position="258"/>
        <end position="341"/>
    </location>
</feature>
<reference evidence="6" key="1">
    <citation type="submission" date="2019-09" db="EMBL/GenBank/DDBJ databases">
        <authorList>
            <person name="Li J."/>
        </authorList>
    </citation>
    <scope>NUCLEOTIDE SEQUENCE [LARGE SCALE GENOMIC DNA]</scope>
    <source>
        <strain evidence="6">NRBC 14897</strain>
    </source>
</reference>
<keyword evidence="7" id="KW-1185">Reference proteome</keyword>
<evidence type="ECO:0000313" key="6">
    <source>
        <dbReference type="EMBL" id="KAA1380047.1"/>
    </source>
</evidence>
<evidence type="ECO:0000256" key="2">
    <source>
        <dbReference type="ARBA" id="ARBA00022729"/>
    </source>
</evidence>
<dbReference type="RefSeq" id="WP_129180139.1">
    <property type="nucleotide sequence ID" value="NZ_JAGIOG010000001.1"/>
</dbReference>
<feature type="compositionally biased region" description="Low complexity" evidence="3">
    <location>
        <begin position="258"/>
        <end position="277"/>
    </location>
</feature>
<dbReference type="InterPro" id="IPR021884">
    <property type="entry name" value="Ice-bd_prot"/>
</dbReference>
<evidence type="ECO:0000313" key="7">
    <source>
        <dbReference type="Proteomes" id="UP001515100"/>
    </source>
</evidence>
<evidence type="ECO:0000256" key="3">
    <source>
        <dbReference type="SAM" id="MobiDB-lite"/>
    </source>
</evidence>
<feature type="signal peptide" evidence="5">
    <location>
        <begin position="1"/>
        <end position="38"/>
    </location>
</feature>
<keyword evidence="4" id="KW-0812">Transmembrane</keyword>
<sequence length="374" mass="36266">MTTSSPLSHPRLTLAAAATGLTAVLAVAAVSFADTAHAAGPPDPDLGGSAAFSVLAGEGVANTGPTTIAGLLGSAGIQTTVTGGSSITPAGNVLAEGSSVTSDAKADLLQGYGEAATAPTVPNPLLLGEIGGQTLTGGTYTAAQSLGFTSTLTLDGENDPNSVFIIQVGQDFDVAGSSQVVFTRGAQACHLYWQIGNDAVIGVNTAFKGTILAGNDIVAKNGATFQGRLLSNVGAITLDSNTFTSPTCAAATTPAPVVTTPAPVATTPVPTTKPTPKANKKPSKDSDRGSSGGDSDSDGSDGSDGGSGSDGSDGTSGAGTDTDGGTDGGSSTTSGLPDAGGPPLYLAPVGALTLLTGAGLVLAARRRVRGTHRA</sequence>
<keyword evidence="4" id="KW-0472">Membrane</keyword>
<dbReference type="Pfam" id="PF11999">
    <property type="entry name" value="Ice_binding"/>
    <property type="match status" value="1"/>
</dbReference>
<feature type="compositionally biased region" description="Gly residues" evidence="3">
    <location>
        <begin position="302"/>
        <end position="317"/>
    </location>
</feature>
<gene>
    <name evidence="6" type="ORF">ESP62_002250</name>
</gene>
<comment type="similarity">
    <text evidence="1">Belongs to the ice-binding protein family.</text>
</comment>
<evidence type="ECO:0000256" key="5">
    <source>
        <dbReference type="SAM" id="SignalP"/>
    </source>
</evidence>
<proteinExistence type="inferred from homology"/>
<evidence type="ECO:0000256" key="4">
    <source>
        <dbReference type="SAM" id="Phobius"/>
    </source>
</evidence>
<keyword evidence="4" id="KW-1133">Transmembrane helix</keyword>
<protein>
    <submittedName>
        <fullName evidence="6">DUF3494 domain-containing protein</fullName>
    </submittedName>
</protein>
<name>A0A641ARA6_9ACTN</name>
<dbReference type="EMBL" id="SDPP02000001">
    <property type="protein sequence ID" value="KAA1380047.1"/>
    <property type="molecule type" value="Genomic_DNA"/>
</dbReference>
<dbReference type="OrthoDB" id="2082707at2"/>
<feature type="compositionally biased region" description="Low complexity" evidence="3">
    <location>
        <begin position="318"/>
        <end position="335"/>
    </location>
</feature>
<keyword evidence="2 5" id="KW-0732">Signal</keyword>
<feature type="chain" id="PRO_5025022503" evidence="5">
    <location>
        <begin position="39"/>
        <end position="374"/>
    </location>
</feature>
<feature type="transmembrane region" description="Helical" evidence="4">
    <location>
        <begin position="344"/>
        <end position="364"/>
    </location>
</feature>
<dbReference type="AlphaFoldDB" id="A0A641ARA6"/>
<comment type="caution">
    <text evidence="6">The sequence shown here is derived from an EMBL/GenBank/DDBJ whole genome shotgun (WGS) entry which is preliminary data.</text>
</comment>
<evidence type="ECO:0000256" key="1">
    <source>
        <dbReference type="ARBA" id="ARBA00005445"/>
    </source>
</evidence>